<reference evidence="2 3" key="1">
    <citation type="journal article" date="2013" name="Genome Announc.">
        <title>Draft genome sequence of MKD8, a conjugal recipient Mycobacterium smegmatis strain.</title>
        <authorList>
            <person name="Gray T.A."/>
            <person name="Palumbo M.J."/>
            <person name="Derbyshire K.M."/>
        </authorList>
    </citation>
    <scope>NUCLEOTIDE SEQUENCE [LARGE SCALE GENOMIC DNA]</scope>
    <source>
        <strain evidence="2 3">MKD8</strain>
    </source>
</reference>
<feature type="compositionally biased region" description="Basic and acidic residues" evidence="1">
    <location>
        <begin position="95"/>
        <end position="104"/>
    </location>
</feature>
<dbReference type="Proteomes" id="UP000011200">
    <property type="component" value="Chromosome"/>
</dbReference>
<dbReference type="EMBL" id="CP027541">
    <property type="protein sequence ID" value="AWT55803.1"/>
    <property type="molecule type" value="Genomic_DNA"/>
</dbReference>
<reference evidence="3" key="2">
    <citation type="submission" date="2018-03" db="EMBL/GenBank/DDBJ databases">
        <authorList>
            <person name="Derbyshire K."/>
            <person name="Gray T.A."/>
            <person name="Champion M."/>
        </authorList>
    </citation>
    <scope>NUCLEOTIDE SEQUENCE [LARGE SCALE GENOMIC DNA]</scope>
    <source>
        <strain evidence="3">MKD8</strain>
    </source>
</reference>
<name>A0A2U9PVL8_MYCSE</name>
<dbReference type="RefSeq" id="WP_003896351.1">
    <property type="nucleotide sequence ID" value="NZ_CP027541.1"/>
</dbReference>
<evidence type="ECO:0000313" key="2">
    <source>
        <dbReference type="EMBL" id="AWT55803.1"/>
    </source>
</evidence>
<evidence type="ECO:0000256" key="1">
    <source>
        <dbReference type="SAM" id="MobiDB-lite"/>
    </source>
</evidence>
<sequence length="104" mass="10931">MTTTPSPDVDDIVARLMPRIADLVRASITAALASTPAAEGPPTRADTIAQCGDCDEHGFVDLGDAVARCQHPKLSPAPQAAGEPAAMQRSLSEPLRGDRREEAR</sequence>
<feature type="region of interest" description="Disordered" evidence="1">
    <location>
        <begin position="73"/>
        <end position="104"/>
    </location>
</feature>
<dbReference type="AlphaFoldDB" id="A0A2U9PVL8"/>
<evidence type="ECO:0000313" key="3">
    <source>
        <dbReference type="Proteomes" id="UP000011200"/>
    </source>
</evidence>
<protein>
    <submittedName>
        <fullName evidence="2">Uncharacterized protein</fullName>
    </submittedName>
</protein>
<accession>A0A2U9PVL8</accession>
<organism evidence="2 3">
    <name type="scientific">Mycolicibacterium smegmatis (strain MKD8)</name>
    <name type="common">Mycobacterium smegmatis</name>
    <dbReference type="NCBI Taxonomy" id="1214915"/>
    <lineage>
        <taxon>Bacteria</taxon>
        <taxon>Bacillati</taxon>
        <taxon>Actinomycetota</taxon>
        <taxon>Actinomycetes</taxon>
        <taxon>Mycobacteriales</taxon>
        <taxon>Mycobacteriaceae</taxon>
        <taxon>Mycolicibacterium</taxon>
    </lineage>
</organism>
<gene>
    <name evidence="2" type="ORF">D806_048520</name>
</gene>
<proteinExistence type="predicted"/>